<feature type="region of interest" description="Disordered" evidence="1">
    <location>
        <begin position="265"/>
        <end position="290"/>
    </location>
</feature>
<reference evidence="2" key="1">
    <citation type="submission" date="2019-12" db="EMBL/GenBank/DDBJ databases">
        <title>Genome sequencing and annotation of Brassica cretica.</title>
        <authorList>
            <person name="Studholme D.J."/>
            <person name="Sarris P."/>
        </authorList>
    </citation>
    <scope>NUCLEOTIDE SEQUENCE</scope>
    <source>
        <strain evidence="2">PFS-109/04</strain>
        <tissue evidence="2">Leaf</tissue>
    </source>
</reference>
<organism evidence="2 3">
    <name type="scientific">Brassica cretica</name>
    <name type="common">Mustard</name>
    <dbReference type="NCBI Taxonomy" id="69181"/>
    <lineage>
        <taxon>Eukaryota</taxon>
        <taxon>Viridiplantae</taxon>
        <taxon>Streptophyta</taxon>
        <taxon>Embryophyta</taxon>
        <taxon>Tracheophyta</taxon>
        <taxon>Spermatophyta</taxon>
        <taxon>Magnoliopsida</taxon>
        <taxon>eudicotyledons</taxon>
        <taxon>Gunneridae</taxon>
        <taxon>Pentapetalae</taxon>
        <taxon>rosids</taxon>
        <taxon>malvids</taxon>
        <taxon>Brassicales</taxon>
        <taxon>Brassicaceae</taxon>
        <taxon>Brassiceae</taxon>
        <taxon>Brassica</taxon>
    </lineage>
</organism>
<dbReference type="EMBL" id="QGKX02001521">
    <property type="protein sequence ID" value="KAF3509245.1"/>
    <property type="molecule type" value="Genomic_DNA"/>
</dbReference>
<gene>
    <name evidence="2" type="ORF">F2Q69_00007552</name>
</gene>
<dbReference type="PANTHER" id="PTHR31099">
    <property type="entry name" value="OS06G0165300 PROTEIN"/>
    <property type="match status" value="1"/>
</dbReference>
<comment type="caution">
    <text evidence="2">The sequence shown here is derived from an EMBL/GenBank/DDBJ whole genome shotgun (WGS) entry which is preliminary data.</text>
</comment>
<evidence type="ECO:0000313" key="2">
    <source>
        <dbReference type="EMBL" id="KAF3509245.1"/>
    </source>
</evidence>
<name>A0A8S9P379_BRACR</name>
<protein>
    <submittedName>
        <fullName evidence="2">Uncharacterized protein</fullName>
    </submittedName>
</protein>
<dbReference type="AlphaFoldDB" id="A0A8S9P379"/>
<evidence type="ECO:0000256" key="1">
    <source>
        <dbReference type="SAM" id="MobiDB-lite"/>
    </source>
</evidence>
<feature type="region of interest" description="Disordered" evidence="1">
    <location>
        <begin position="387"/>
        <end position="414"/>
    </location>
</feature>
<dbReference type="Proteomes" id="UP000712600">
    <property type="component" value="Unassembled WGS sequence"/>
</dbReference>
<evidence type="ECO:0000313" key="3">
    <source>
        <dbReference type="Proteomes" id="UP000712600"/>
    </source>
</evidence>
<sequence length="495" mass="55058">MSSNKRSSKKWSLPANVSEELRVPKMEFVPHSVDPAENEAWWVACYGSITPPKEKSFPVMNHRPVEEGAPSMSTSEFLEVMRSFYHISDAVEFWVPRQGEHASSPPEGYFTCYEAFVVRCRLWFPIPEIIVRVLDRFGVAISQLNPLGIQHLIGVLILSYEHGLSFTVDHFQALLRLQIIKDTGTYRLVPRNFMSVVKGFTSNSNSWKKFFFFVRVDAASVEENCIPLFWRLLNDRPFIHPLALFLEDIIASSKALRFVHSSPALGGETRSDSEPDDQGPDAAPTIATGLNSSKGKDIDLGDLEFSVSRIRTRTGWFLGTSYAASVEESCIPLFWRLLNDRPFINPLAPFPEDIIAMRDLLRNGPFFWTSFTPMRVRKALRFVHPSPALGGETRSDSEPDDQGPDAAPTIATGLNSSKGKDIDLGDLKFSVDDCMLPGWDPDLAFGDGSGTSEVPIPDFDDFFAGFPSGFDAPPATNESGRPKVVAEGSRIINGI</sequence>
<proteinExistence type="predicted"/>
<accession>A0A8S9P379</accession>
<dbReference type="PANTHER" id="PTHR31099:SF44">
    <property type="entry name" value="DUF4283 DOMAIN-CONTAINING PROTEIN"/>
    <property type="match status" value="1"/>
</dbReference>